<gene>
    <name evidence="3" type="ORF">AQUCO_01600085v1</name>
</gene>
<keyword evidence="4" id="KW-1185">Reference proteome</keyword>
<organism evidence="3 4">
    <name type="scientific">Aquilegia coerulea</name>
    <name type="common">Rocky mountain columbine</name>
    <dbReference type="NCBI Taxonomy" id="218851"/>
    <lineage>
        <taxon>Eukaryota</taxon>
        <taxon>Viridiplantae</taxon>
        <taxon>Streptophyta</taxon>
        <taxon>Embryophyta</taxon>
        <taxon>Tracheophyta</taxon>
        <taxon>Spermatophyta</taxon>
        <taxon>Magnoliopsida</taxon>
        <taxon>Ranunculales</taxon>
        <taxon>Ranunculaceae</taxon>
        <taxon>Thalictroideae</taxon>
        <taxon>Aquilegia</taxon>
    </lineage>
</organism>
<dbReference type="PROSITE" id="PS50053">
    <property type="entry name" value="UBIQUITIN_2"/>
    <property type="match status" value="1"/>
</dbReference>
<dbReference type="GO" id="GO:0071818">
    <property type="term" value="C:BAT3 complex"/>
    <property type="evidence" value="ECO:0007669"/>
    <property type="project" value="TreeGrafter"/>
</dbReference>
<feature type="compositionally biased region" description="Polar residues" evidence="1">
    <location>
        <begin position="688"/>
        <end position="699"/>
    </location>
</feature>
<feature type="region of interest" description="Disordered" evidence="1">
    <location>
        <begin position="95"/>
        <end position="121"/>
    </location>
</feature>
<dbReference type="AlphaFoldDB" id="A0A2G5DQ24"/>
<feature type="region of interest" description="Disordered" evidence="1">
    <location>
        <begin position="680"/>
        <end position="727"/>
    </location>
</feature>
<dbReference type="InterPro" id="IPR029071">
    <property type="entry name" value="Ubiquitin-like_domsf"/>
</dbReference>
<feature type="region of interest" description="Disordered" evidence="1">
    <location>
        <begin position="610"/>
        <end position="630"/>
    </location>
</feature>
<feature type="region of interest" description="Disordered" evidence="1">
    <location>
        <begin position="165"/>
        <end position="201"/>
    </location>
</feature>
<dbReference type="GO" id="GO:0036503">
    <property type="term" value="P:ERAD pathway"/>
    <property type="evidence" value="ECO:0007669"/>
    <property type="project" value="TreeGrafter"/>
</dbReference>
<protein>
    <recommendedName>
        <fullName evidence="2">Ubiquitin-like domain-containing protein</fullName>
    </recommendedName>
</protein>
<accession>A0A2G5DQ24</accession>
<dbReference type="Gene3D" id="3.10.20.90">
    <property type="entry name" value="Phosphatidylinositol 3-kinase Catalytic Subunit, Chain A, domain 1"/>
    <property type="match status" value="1"/>
</dbReference>
<dbReference type="FunFam" id="3.10.20.90:FF:000154">
    <property type="entry name" value="Large proline-rich protein BAG6"/>
    <property type="match status" value="1"/>
</dbReference>
<dbReference type="InParanoid" id="A0A2G5DQ24"/>
<feature type="compositionally biased region" description="Polar residues" evidence="1">
    <location>
        <begin position="182"/>
        <end position="201"/>
    </location>
</feature>
<dbReference type="InterPro" id="IPR019956">
    <property type="entry name" value="Ubiquitin_dom"/>
</dbReference>
<feature type="compositionally biased region" description="Polar residues" evidence="1">
    <location>
        <begin position="620"/>
        <end position="630"/>
    </location>
</feature>
<feature type="domain" description="Ubiquitin-like" evidence="2">
    <location>
        <begin position="24"/>
        <end position="97"/>
    </location>
</feature>
<dbReference type="CDD" id="cd17039">
    <property type="entry name" value="Ubl_ubiquitin_like"/>
    <property type="match status" value="1"/>
</dbReference>
<dbReference type="PRINTS" id="PR00348">
    <property type="entry name" value="UBIQUITIN"/>
</dbReference>
<proteinExistence type="predicted"/>
<dbReference type="GO" id="GO:0031593">
    <property type="term" value="F:polyubiquitin modification-dependent protein binding"/>
    <property type="evidence" value="ECO:0007669"/>
    <property type="project" value="TreeGrafter"/>
</dbReference>
<dbReference type="InterPro" id="IPR000626">
    <property type="entry name" value="Ubiquitin-like_dom"/>
</dbReference>
<sequence>MGSNGTDEVMVAGVDEAECSETTVEIKIKTLDSQTYTLRVNKRVPVPELKEQIETVTGVGSELQRLICRGKVLKDDQLLSAYHVEDGHTLHLVVRQPIPPPPTGSESLPDHPESDPAASMGQTGVSHRVLLGSFNVADPGDGNIPDIGRLISAVLGSIGLNNIGGSSEGSEQMEPGPDRLQRTSGSSVMSESNQPQQDQPTARVQFDPLHGAFGLPTTSSMGALQPPVIPDSLTTLLQYLTHLRHEFTSIGGVQSSINAEQELTPALSSDVGQVGLPTAASLAEVMLSTRQLLTLQAGERLFELARQLQDQANLTSPLMRNSIQTSAMRMGIALQNLGTLLLELGRTTMTLRMGQTPSDAVVNAGPAVFISTSGPNPIMVQSLQPGAGFGGSSMGTMNAGSGLFGGTIGSGLFPRNIDIRIRAGPSMSAGNVNQGEQITAQQSPAQTGPERAPNSTGSVHQQGPGVSGGASLIGEAGVRVLPLRTVVATVPVVGRPTTNSSGSSMGLLYPLLARVQHVSSGQSNDARGAQASGGHNQRIPETSAMQQNASIGADIRTENPALASLFPTHPTATVSDINSPHIILQIQQQAELQIPNLQRADAVDAFITQQSGQPRHREASATQTLRSDQLHTESAYTQRGNNIGTDTHDTQPRFGTDEGIFLSRLLHQIMPIISQTSVPETNGVHASENGNSQQASVQTDYEPCAGTSRPRDDHPETSPSSKRQKKE</sequence>
<evidence type="ECO:0000256" key="1">
    <source>
        <dbReference type="SAM" id="MobiDB-lite"/>
    </source>
</evidence>
<reference evidence="3 4" key="1">
    <citation type="submission" date="2017-09" db="EMBL/GenBank/DDBJ databases">
        <title>WGS assembly of Aquilegia coerulea Goldsmith.</title>
        <authorList>
            <person name="Hodges S."/>
            <person name="Kramer E."/>
            <person name="Nordborg M."/>
            <person name="Tomkins J."/>
            <person name="Borevitz J."/>
            <person name="Derieg N."/>
            <person name="Yan J."/>
            <person name="Mihaltcheva S."/>
            <person name="Hayes R.D."/>
            <person name="Rokhsar D."/>
        </authorList>
    </citation>
    <scope>NUCLEOTIDE SEQUENCE [LARGE SCALE GENOMIC DNA]</scope>
    <source>
        <strain evidence="4">cv. Goldsmith</strain>
    </source>
</reference>
<dbReference type="EMBL" id="KZ305033">
    <property type="protein sequence ID" value="PIA45620.1"/>
    <property type="molecule type" value="Genomic_DNA"/>
</dbReference>
<evidence type="ECO:0000313" key="4">
    <source>
        <dbReference type="Proteomes" id="UP000230069"/>
    </source>
</evidence>
<evidence type="ECO:0000259" key="2">
    <source>
        <dbReference type="PROSITE" id="PS50053"/>
    </source>
</evidence>
<dbReference type="OrthoDB" id="267397at2759"/>
<dbReference type="PANTHER" id="PTHR15204:SF0">
    <property type="entry name" value="LARGE PROLINE-RICH PROTEIN BAG6"/>
    <property type="match status" value="1"/>
</dbReference>
<feature type="region of interest" description="Disordered" evidence="1">
    <location>
        <begin position="439"/>
        <end position="470"/>
    </location>
</feature>
<dbReference type="Proteomes" id="UP000230069">
    <property type="component" value="Unassembled WGS sequence"/>
</dbReference>
<name>A0A2G5DQ24_AQUCA</name>
<dbReference type="Pfam" id="PF00240">
    <property type="entry name" value="ubiquitin"/>
    <property type="match status" value="1"/>
</dbReference>
<evidence type="ECO:0000313" key="3">
    <source>
        <dbReference type="EMBL" id="PIA45620.1"/>
    </source>
</evidence>
<dbReference type="GO" id="GO:0051787">
    <property type="term" value="F:misfolded protein binding"/>
    <property type="evidence" value="ECO:0007669"/>
    <property type="project" value="TreeGrafter"/>
</dbReference>
<dbReference type="SMART" id="SM00213">
    <property type="entry name" value="UBQ"/>
    <property type="match status" value="1"/>
</dbReference>
<dbReference type="FunCoup" id="A0A2G5DQ24">
    <property type="interactions" value="831"/>
</dbReference>
<dbReference type="STRING" id="218851.A0A2G5DQ24"/>
<dbReference type="SUPFAM" id="SSF54236">
    <property type="entry name" value="Ubiquitin-like"/>
    <property type="match status" value="1"/>
</dbReference>
<dbReference type="PANTHER" id="PTHR15204">
    <property type="entry name" value="LARGE PROLINE-RICH PROTEIN BAG6"/>
    <property type="match status" value="1"/>
</dbReference>